<keyword evidence="11" id="KW-1185">Reference proteome</keyword>
<dbReference type="InterPro" id="IPR036396">
    <property type="entry name" value="Cyt_P450_sf"/>
</dbReference>
<evidence type="ECO:0000256" key="2">
    <source>
        <dbReference type="ARBA" id="ARBA00010617"/>
    </source>
</evidence>
<evidence type="ECO:0000256" key="4">
    <source>
        <dbReference type="ARBA" id="ARBA00022723"/>
    </source>
</evidence>
<comment type="pathway">
    <text evidence="1">Antibiotic biosynthesis; vancomycin biosynthesis.</text>
</comment>
<dbReference type="PROSITE" id="PS00086">
    <property type="entry name" value="CYTOCHROME_P450"/>
    <property type="match status" value="1"/>
</dbReference>
<dbReference type="OrthoDB" id="5500002at2"/>
<dbReference type="EMBL" id="SFCC01000002">
    <property type="protein sequence ID" value="RZQ65017.1"/>
    <property type="molecule type" value="Genomic_DNA"/>
</dbReference>
<dbReference type="InterPro" id="IPR017972">
    <property type="entry name" value="Cyt_P450_CS"/>
</dbReference>
<keyword evidence="3 9" id="KW-0349">Heme</keyword>
<evidence type="ECO:0000256" key="9">
    <source>
        <dbReference type="RuleBase" id="RU000461"/>
    </source>
</evidence>
<dbReference type="GO" id="GO:0020037">
    <property type="term" value="F:heme binding"/>
    <property type="evidence" value="ECO:0007669"/>
    <property type="project" value="InterPro"/>
</dbReference>
<organism evidence="10 11">
    <name type="scientific">Amycolatopsis suaedae</name>
    <dbReference type="NCBI Taxonomy" id="2510978"/>
    <lineage>
        <taxon>Bacteria</taxon>
        <taxon>Bacillati</taxon>
        <taxon>Actinomycetota</taxon>
        <taxon>Actinomycetes</taxon>
        <taxon>Pseudonocardiales</taxon>
        <taxon>Pseudonocardiaceae</taxon>
        <taxon>Amycolatopsis</taxon>
    </lineage>
</organism>
<dbReference type="FunFam" id="1.10.630.10:FF:000018">
    <property type="entry name" value="Cytochrome P450 monooxygenase"/>
    <property type="match status" value="1"/>
</dbReference>
<keyword evidence="4 9" id="KW-0479">Metal-binding</keyword>
<dbReference type="PRINTS" id="PR00359">
    <property type="entry name" value="BP450"/>
</dbReference>
<dbReference type="SUPFAM" id="SSF48264">
    <property type="entry name" value="Cytochrome P450"/>
    <property type="match status" value="1"/>
</dbReference>
<sequence>MPPERVISPDGQSLWLVTSEPEVRAGLADPRLTSNRQLVRNGQVPPILHVNQRGRDGEDHARLRKLVASAFGTGKVAALRERVVGYAEELTDGMTGTVDLVAEFAAPLPTAVICELLGVPDDHRSDFADWTSTMIGSTDPARVRDAVASLHRFVVNLIEVRRAEPGDDVLSAWIAARSPDGAGLTDNELLSMAVLTMAAGIENVTHVLSHGILLMIRDPQLRVGSDLVEQLIRFTAPTVVSIRRFATADVEIGGVTVPEGDTVLLVLTSVDRDPAALAEPPSPHLGFGHGPHHCLGIHLAKTELEVAFETLRGRFPRLELAVPEAELVWRRSFRCHALRALPVRVD</sequence>
<evidence type="ECO:0000256" key="3">
    <source>
        <dbReference type="ARBA" id="ARBA00022617"/>
    </source>
</evidence>
<proteinExistence type="inferred from homology"/>
<dbReference type="PANTHER" id="PTHR46696">
    <property type="entry name" value="P450, PUTATIVE (EUROFUNG)-RELATED"/>
    <property type="match status" value="1"/>
</dbReference>
<dbReference type="Pfam" id="PF00067">
    <property type="entry name" value="p450"/>
    <property type="match status" value="1"/>
</dbReference>
<evidence type="ECO:0000256" key="7">
    <source>
        <dbReference type="ARBA" id="ARBA00023033"/>
    </source>
</evidence>
<keyword evidence="6 9" id="KW-0408">Iron</keyword>
<evidence type="ECO:0000256" key="5">
    <source>
        <dbReference type="ARBA" id="ARBA00023002"/>
    </source>
</evidence>
<dbReference type="GO" id="GO:0004497">
    <property type="term" value="F:monooxygenase activity"/>
    <property type="evidence" value="ECO:0007669"/>
    <property type="project" value="UniProtKB-KW"/>
</dbReference>
<comment type="function">
    <text evidence="8">Involved in the coupling of aromatic side chains of the heptapeptide of vancomycin.</text>
</comment>
<evidence type="ECO:0000313" key="11">
    <source>
        <dbReference type="Proteomes" id="UP000292003"/>
    </source>
</evidence>
<reference evidence="10 11" key="1">
    <citation type="submission" date="2019-02" db="EMBL/GenBank/DDBJ databases">
        <title>Draft genome sequence of Amycolatopsis sp. 8-3EHSu isolated from roots of Suaeda maritima.</title>
        <authorList>
            <person name="Duangmal K."/>
            <person name="Chantavorakit T."/>
        </authorList>
    </citation>
    <scope>NUCLEOTIDE SEQUENCE [LARGE SCALE GENOMIC DNA]</scope>
    <source>
        <strain evidence="10 11">8-3EHSu</strain>
    </source>
</reference>
<dbReference type="GO" id="GO:0016705">
    <property type="term" value="F:oxidoreductase activity, acting on paired donors, with incorporation or reduction of molecular oxygen"/>
    <property type="evidence" value="ECO:0007669"/>
    <property type="project" value="InterPro"/>
</dbReference>
<evidence type="ECO:0000256" key="1">
    <source>
        <dbReference type="ARBA" id="ARBA00004660"/>
    </source>
</evidence>
<dbReference type="Gene3D" id="1.10.630.10">
    <property type="entry name" value="Cytochrome P450"/>
    <property type="match status" value="1"/>
</dbReference>
<protein>
    <submittedName>
        <fullName evidence="10">Cytochrome P450</fullName>
    </submittedName>
</protein>
<dbReference type="RefSeq" id="WP_130473804.1">
    <property type="nucleotide sequence ID" value="NZ_SFCC01000002.1"/>
</dbReference>
<dbReference type="GO" id="GO:0005506">
    <property type="term" value="F:iron ion binding"/>
    <property type="evidence" value="ECO:0007669"/>
    <property type="project" value="InterPro"/>
</dbReference>
<dbReference type="InterPro" id="IPR001128">
    <property type="entry name" value="Cyt_P450"/>
</dbReference>
<dbReference type="InterPro" id="IPR002397">
    <property type="entry name" value="Cyt_P450_B"/>
</dbReference>
<dbReference type="Proteomes" id="UP000292003">
    <property type="component" value="Unassembled WGS sequence"/>
</dbReference>
<dbReference type="PANTHER" id="PTHR46696:SF1">
    <property type="entry name" value="CYTOCHROME P450 YJIB-RELATED"/>
    <property type="match status" value="1"/>
</dbReference>
<keyword evidence="5 9" id="KW-0560">Oxidoreductase</keyword>
<accession>A0A4Q7JCJ3</accession>
<name>A0A4Q7JCJ3_9PSEU</name>
<dbReference type="AlphaFoldDB" id="A0A4Q7JCJ3"/>
<comment type="similarity">
    <text evidence="2 9">Belongs to the cytochrome P450 family.</text>
</comment>
<evidence type="ECO:0000313" key="10">
    <source>
        <dbReference type="EMBL" id="RZQ65017.1"/>
    </source>
</evidence>
<evidence type="ECO:0000256" key="8">
    <source>
        <dbReference type="ARBA" id="ARBA00055433"/>
    </source>
</evidence>
<keyword evidence="7 9" id="KW-0503">Monooxygenase</keyword>
<comment type="caution">
    <text evidence="10">The sequence shown here is derived from an EMBL/GenBank/DDBJ whole genome shotgun (WGS) entry which is preliminary data.</text>
</comment>
<evidence type="ECO:0000256" key="6">
    <source>
        <dbReference type="ARBA" id="ARBA00023004"/>
    </source>
</evidence>
<gene>
    <name evidence="10" type="ORF">EWH70_03695</name>
</gene>